<gene>
    <name evidence="2" type="ORF">IB211_00465c</name>
</gene>
<dbReference type="SUPFAM" id="SSF82771">
    <property type="entry name" value="GIY-YIG endonuclease"/>
    <property type="match status" value="1"/>
</dbReference>
<dbReference type="InterPro" id="IPR000305">
    <property type="entry name" value="GIY-YIG_endonuc"/>
</dbReference>
<name>A0A0S2W0H8_9FIRM</name>
<dbReference type="Proteomes" id="UP000064844">
    <property type="component" value="Chromosome"/>
</dbReference>
<protein>
    <recommendedName>
        <fullName evidence="1">GIY-YIG domain-containing protein</fullName>
    </recommendedName>
</protein>
<evidence type="ECO:0000313" key="2">
    <source>
        <dbReference type="EMBL" id="ALP92860.1"/>
    </source>
</evidence>
<dbReference type="CDD" id="cd10446">
    <property type="entry name" value="GIY-YIG_unchar_1"/>
    <property type="match status" value="1"/>
</dbReference>
<keyword evidence="3" id="KW-1185">Reference proteome</keyword>
<evidence type="ECO:0000313" key="3">
    <source>
        <dbReference type="Proteomes" id="UP000064844"/>
    </source>
</evidence>
<dbReference type="STRING" id="1297617.IB211_00465c"/>
<organism evidence="2 3">
    <name type="scientific">Intestinimonas butyriciproducens</name>
    <dbReference type="NCBI Taxonomy" id="1297617"/>
    <lineage>
        <taxon>Bacteria</taxon>
        <taxon>Bacillati</taxon>
        <taxon>Bacillota</taxon>
        <taxon>Clostridia</taxon>
        <taxon>Eubacteriales</taxon>
        <taxon>Intestinimonas</taxon>
    </lineage>
</organism>
<dbReference type="EMBL" id="CP011307">
    <property type="protein sequence ID" value="ALP92860.1"/>
    <property type="molecule type" value="Genomic_DNA"/>
</dbReference>
<dbReference type="Gene3D" id="3.40.1440.10">
    <property type="entry name" value="GIY-YIG endonuclease"/>
    <property type="match status" value="1"/>
</dbReference>
<dbReference type="KEGG" id="ibu:IB211_00465c"/>
<dbReference type="AlphaFoldDB" id="A0A0S2W0H8"/>
<reference evidence="3" key="2">
    <citation type="submission" date="2015-04" db="EMBL/GenBank/DDBJ databases">
        <title>A butyrogenic pathway from the amino acid lysine in a human gut commensal.</title>
        <authorList>
            <person name="de Vos W.M."/>
            <person name="Bui N.T.P."/>
            <person name="Plugge C.M."/>
            <person name="Ritari J."/>
        </authorList>
    </citation>
    <scope>NUCLEOTIDE SEQUENCE [LARGE SCALE GENOMIC DNA]</scope>
    <source>
        <strain evidence="3">AF211</strain>
    </source>
</reference>
<evidence type="ECO:0000259" key="1">
    <source>
        <dbReference type="PROSITE" id="PS50164"/>
    </source>
</evidence>
<dbReference type="Pfam" id="PF01541">
    <property type="entry name" value="GIY-YIG"/>
    <property type="match status" value="1"/>
</dbReference>
<accession>A0A0S2W0H8</accession>
<feature type="domain" description="GIY-YIG" evidence="1">
    <location>
        <begin position="198"/>
        <end position="294"/>
    </location>
</feature>
<dbReference type="PATRIC" id="fig|1297617.4.peg.471"/>
<dbReference type="InterPro" id="IPR035901">
    <property type="entry name" value="GIY-YIG_endonuc_sf"/>
</dbReference>
<sequence>MDRISLKHGEERDIMKFQELLAGKQINWDRVKLIRHNLTKEEVAANYERGYLELYQSVQNHARFRNCDMVISFLGTEGTNGVFRGCYRVGDSKPYIRAQFPEDFTPDSGMAEDKSVVYELVKTDLLADMKDRLVIDWGKGTINWCQNGTTEKELLEIRPTVSEISFTSYDKVLLSFETLHKIVYNKAAYKEWEEKLSAVAGVYLITDTKTGKHYVGSASGEQGGIWGRWSEYARTKHGGNKRLKELITADANYCNNFQYSILEVFPIKRDKHEVLEYEQLYKKKLWSIQFGLNDN</sequence>
<proteinExistence type="predicted"/>
<reference evidence="2 3" key="1">
    <citation type="journal article" date="2015" name="Nat. Commun.">
        <title>Production of butyrate from lysine and the Amadori product fructoselysine by a human gut commensal.</title>
        <authorList>
            <person name="Bui T.P."/>
            <person name="Ritari J."/>
            <person name="Boeren S."/>
            <person name="de Waard P."/>
            <person name="Plugge C.M."/>
            <person name="de Vos W.M."/>
        </authorList>
    </citation>
    <scope>NUCLEOTIDE SEQUENCE [LARGE SCALE GENOMIC DNA]</scope>
    <source>
        <strain evidence="2 3">AF211</strain>
    </source>
</reference>
<dbReference type="PROSITE" id="PS50164">
    <property type="entry name" value="GIY_YIG"/>
    <property type="match status" value="1"/>
</dbReference>